<dbReference type="Proteomes" id="UP000280586">
    <property type="component" value="Chromosome"/>
</dbReference>
<protein>
    <submittedName>
        <fullName evidence="2">Uncharacterized protein</fullName>
    </submittedName>
</protein>
<keyword evidence="1" id="KW-0812">Transmembrane</keyword>
<feature type="transmembrane region" description="Helical" evidence="1">
    <location>
        <begin position="30"/>
        <end position="50"/>
    </location>
</feature>
<organism evidence="2 3">
    <name type="scientific">Clostridium septicum</name>
    <dbReference type="NCBI Taxonomy" id="1504"/>
    <lineage>
        <taxon>Bacteria</taxon>
        <taxon>Bacillati</taxon>
        <taxon>Bacillota</taxon>
        <taxon>Clostridia</taxon>
        <taxon>Eubacteriales</taxon>
        <taxon>Clostridiaceae</taxon>
        <taxon>Clostridium</taxon>
    </lineage>
</organism>
<proteinExistence type="predicted"/>
<name>A0A9N7JKD8_CLOSE</name>
<keyword evidence="1" id="KW-0472">Membrane</keyword>
<feature type="transmembrane region" description="Helical" evidence="1">
    <location>
        <begin position="57"/>
        <end position="77"/>
    </location>
</feature>
<evidence type="ECO:0000256" key="1">
    <source>
        <dbReference type="SAM" id="Phobius"/>
    </source>
</evidence>
<evidence type="ECO:0000313" key="3">
    <source>
        <dbReference type="Proteomes" id="UP000280586"/>
    </source>
</evidence>
<sequence>MKNLIKTIKFWEIIFIILLLINISPSFIEFLPITILPLTLVSIIPCILAFRERKHYIISINILIEIISVIIYIYIYIWQLHI</sequence>
<keyword evidence="1" id="KW-1133">Transmembrane helix</keyword>
<dbReference type="RefSeq" id="WP_066675745.1">
    <property type="nucleotide sequence ID" value="NZ_JARRAV010000001.1"/>
</dbReference>
<dbReference type="KEGG" id="csep:CP523_04905"/>
<dbReference type="AlphaFoldDB" id="A0A9N7JKD8"/>
<evidence type="ECO:0000313" key="2">
    <source>
        <dbReference type="EMBL" id="AYE33859.1"/>
    </source>
</evidence>
<dbReference type="EMBL" id="CP023671">
    <property type="protein sequence ID" value="AYE33859.1"/>
    <property type="molecule type" value="Genomic_DNA"/>
</dbReference>
<gene>
    <name evidence="2" type="ORF">CP523_04905</name>
</gene>
<reference evidence="2 3" key="1">
    <citation type="submission" date="2017-09" db="EMBL/GenBank/DDBJ databases">
        <authorList>
            <person name="Thomas P."/>
            <person name="Seyboldt C."/>
        </authorList>
    </citation>
    <scope>NUCLEOTIDE SEQUENCE [LARGE SCALE GENOMIC DNA]</scope>
    <source>
        <strain evidence="2 3">DSM 7534</strain>
    </source>
</reference>
<feature type="transmembrane region" description="Helical" evidence="1">
    <location>
        <begin position="7"/>
        <end position="24"/>
    </location>
</feature>
<accession>A0A9N7JKD8</accession>